<dbReference type="Proteomes" id="UP000807342">
    <property type="component" value="Unassembled WGS sequence"/>
</dbReference>
<dbReference type="InterPro" id="IPR022801">
    <property type="entry name" value="Ribosomal_uS4"/>
</dbReference>
<keyword evidence="10" id="KW-1185">Reference proteome</keyword>
<accession>A0A9P6C6I7</accession>
<sequence length="332" mass="38402">MRDRGVFNIRRALPRMSWSPKNLYNLWQRTVGPKSESIQLKNTGSQTLFQQRWLSKAVVRAYHGDYIGEKLFKRWYLPETIPDVRPRRAVKAGDDKDSLDDYARRKRRADESEQDIANKGMPPVGSLMFSEVERRIDTVIFRACFAESIYEARRLVIHGDVRLNGKKHINANTRLAPGDMVSVNPTAIRFLKPEALPDKEYEDINGYHKLKNPDPNHDSPFSLPHYASPNLFIPAYIEPSFSTCSAIYVRHPTARPGYSEIPTPYDADGAVVRYAWEWYVKRRPRIRSASRLARMPEDRALKLAVEDSDALVKEGRRKLHEDIQKIVALKRK</sequence>
<keyword evidence="5" id="KW-0687">Ribonucleoprotein</keyword>
<protein>
    <submittedName>
        <fullName evidence="9">Alpha-L RNA-binding motif-containing protein</fullName>
    </submittedName>
</protein>
<reference evidence="9" key="1">
    <citation type="submission" date="2020-11" db="EMBL/GenBank/DDBJ databases">
        <authorList>
            <consortium name="DOE Joint Genome Institute"/>
            <person name="Ahrendt S."/>
            <person name="Riley R."/>
            <person name="Andreopoulos W."/>
            <person name="Labutti K."/>
            <person name="Pangilinan J."/>
            <person name="Ruiz-Duenas F.J."/>
            <person name="Barrasa J.M."/>
            <person name="Sanchez-Garcia M."/>
            <person name="Camarero S."/>
            <person name="Miyauchi S."/>
            <person name="Serrano A."/>
            <person name="Linde D."/>
            <person name="Babiker R."/>
            <person name="Drula E."/>
            <person name="Ayuso-Fernandez I."/>
            <person name="Pacheco R."/>
            <person name="Padilla G."/>
            <person name="Ferreira P."/>
            <person name="Barriuso J."/>
            <person name="Kellner H."/>
            <person name="Castanera R."/>
            <person name="Alfaro M."/>
            <person name="Ramirez L."/>
            <person name="Pisabarro A.G."/>
            <person name="Kuo A."/>
            <person name="Tritt A."/>
            <person name="Lipzen A."/>
            <person name="He G."/>
            <person name="Yan M."/>
            <person name="Ng V."/>
            <person name="Cullen D."/>
            <person name="Martin F."/>
            <person name="Rosso M.-N."/>
            <person name="Henrissat B."/>
            <person name="Hibbett D."/>
            <person name="Martinez A.T."/>
            <person name="Grigoriev I.V."/>
        </authorList>
    </citation>
    <scope>NUCLEOTIDE SEQUENCE</scope>
    <source>
        <strain evidence="9">MF-IS2</strain>
    </source>
</reference>
<dbReference type="PANTHER" id="PTHR11831:SF4">
    <property type="entry name" value="SMALL RIBOSOMAL SUBUNIT PROTEIN US4M"/>
    <property type="match status" value="1"/>
</dbReference>
<comment type="similarity">
    <text evidence="1">Belongs to the universal ribosomal protein uS4 family.</text>
</comment>
<evidence type="ECO:0000256" key="5">
    <source>
        <dbReference type="ARBA" id="ARBA00023274"/>
    </source>
</evidence>
<dbReference type="GO" id="GO:0005763">
    <property type="term" value="C:mitochondrial small ribosomal subunit"/>
    <property type="evidence" value="ECO:0007669"/>
    <property type="project" value="TreeGrafter"/>
</dbReference>
<dbReference type="GO" id="GO:0042274">
    <property type="term" value="P:ribosomal small subunit biogenesis"/>
    <property type="evidence" value="ECO:0007669"/>
    <property type="project" value="TreeGrafter"/>
</dbReference>
<dbReference type="InterPro" id="IPR036986">
    <property type="entry name" value="S4_RNA-bd_sf"/>
</dbReference>
<dbReference type="PROSITE" id="PS00632">
    <property type="entry name" value="RIBOSOMAL_S4"/>
    <property type="match status" value="1"/>
</dbReference>
<evidence type="ECO:0000256" key="2">
    <source>
        <dbReference type="ARBA" id="ARBA00022730"/>
    </source>
</evidence>
<evidence type="ECO:0000256" key="4">
    <source>
        <dbReference type="ARBA" id="ARBA00022980"/>
    </source>
</evidence>
<keyword evidence="4" id="KW-0689">Ribosomal protein</keyword>
<dbReference type="CDD" id="cd00165">
    <property type="entry name" value="S4"/>
    <property type="match status" value="1"/>
</dbReference>
<name>A0A9P6C6I7_9AGAR</name>
<dbReference type="SUPFAM" id="SSF55174">
    <property type="entry name" value="Alpha-L RNA-binding motif"/>
    <property type="match status" value="1"/>
</dbReference>
<evidence type="ECO:0000256" key="1">
    <source>
        <dbReference type="ARBA" id="ARBA00007465"/>
    </source>
</evidence>
<feature type="region of interest" description="Disordered" evidence="7">
    <location>
        <begin position="89"/>
        <end position="117"/>
    </location>
</feature>
<dbReference type="InterPro" id="IPR002942">
    <property type="entry name" value="S4_RNA-bd"/>
</dbReference>
<dbReference type="Gene3D" id="3.10.290.10">
    <property type="entry name" value="RNA-binding S4 domain"/>
    <property type="match status" value="1"/>
</dbReference>
<evidence type="ECO:0000259" key="8">
    <source>
        <dbReference type="SMART" id="SM00363"/>
    </source>
</evidence>
<feature type="domain" description="RNA-binding S4" evidence="8">
    <location>
        <begin position="134"/>
        <end position="197"/>
    </location>
</feature>
<proteinExistence type="inferred from homology"/>
<dbReference type="SMART" id="SM00363">
    <property type="entry name" value="S4"/>
    <property type="match status" value="1"/>
</dbReference>
<dbReference type="OrthoDB" id="3356781at2759"/>
<keyword evidence="3 6" id="KW-0694">RNA-binding</keyword>
<dbReference type="PANTHER" id="PTHR11831">
    <property type="entry name" value="30S 40S RIBOSOMAL PROTEIN"/>
    <property type="match status" value="1"/>
</dbReference>
<evidence type="ECO:0000313" key="10">
    <source>
        <dbReference type="Proteomes" id="UP000807342"/>
    </source>
</evidence>
<dbReference type="PROSITE" id="PS50889">
    <property type="entry name" value="S4"/>
    <property type="match status" value="1"/>
</dbReference>
<gene>
    <name evidence="9" type="ORF">P691DRAFT_701334</name>
</gene>
<dbReference type="AlphaFoldDB" id="A0A9P6C6I7"/>
<comment type="caution">
    <text evidence="9">The sequence shown here is derived from an EMBL/GenBank/DDBJ whole genome shotgun (WGS) entry which is preliminary data.</text>
</comment>
<feature type="compositionally biased region" description="Basic and acidic residues" evidence="7">
    <location>
        <begin position="89"/>
        <end position="111"/>
    </location>
</feature>
<evidence type="ECO:0000256" key="7">
    <source>
        <dbReference type="SAM" id="MobiDB-lite"/>
    </source>
</evidence>
<dbReference type="Pfam" id="PF01479">
    <property type="entry name" value="S4"/>
    <property type="match status" value="1"/>
</dbReference>
<evidence type="ECO:0000256" key="6">
    <source>
        <dbReference type="PROSITE-ProRule" id="PRU00182"/>
    </source>
</evidence>
<dbReference type="GO" id="GO:0019843">
    <property type="term" value="F:rRNA binding"/>
    <property type="evidence" value="ECO:0007669"/>
    <property type="project" value="UniProtKB-KW"/>
</dbReference>
<dbReference type="InterPro" id="IPR018079">
    <property type="entry name" value="Ribosomal_uS4_CS"/>
</dbReference>
<evidence type="ECO:0000256" key="3">
    <source>
        <dbReference type="ARBA" id="ARBA00022884"/>
    </source>
</evidence>
<organism evidence="9 10">
    <name type="scientific">Macrolepiota fuliginosa MF-IS2</name>
    <dbReference type="NCBI Taxonomy" id="1400762"/>
    <lineage>
        <taxon>Eukaryota</taxon>
        <taxon>Fungi</taxon>
        <taxon>Dikarya</taxon>
        <taxon>Basidiomycota</taxon>
        <taxon>Agaricomycotina</taxon>
        <taxon>Agaricomycetes</taxon>
        <taxon>Agaricomycetidae</taxon>
        <taxon>Agaricales</taxon>
        <taxon>Agaricineae</taxon>
        <taxon>Agaricaceae</taxon>
        <taxon>Macrolepiota</taxon>
    </lineage>
</organism>
<evidence type="ECO:0000313" key="9">
    <source>
        <dbReference type="EMBL" id="KAF9450369.1"/>
    </source>
</evidence>
<keyword evidence="2 6" id="KW-0699">rRNA-binding</keyword>
<dbReference type="GO" id="GO:0003735">
    <property type="term" value="F:structural constituent of ribosome"/>
    <property type="evidence" value="ECO:0007669"/>
    <property type="project" value="TreeGrafter"/>
</dbReference>
<dbReference type="EMBL" id="MU151106">
    <property type="protein sequence ID" value="KAF9450369.1"/>
    <property type="molecule type" value="Genomic_DNA"/>
</dbReference>